<sequence length="178" mass="19325">MPEETPSAGGGVGPKTLPKHEKDIPFELNNLSPEINGNLDESEKLVERGVARASQSAKPFLVKTMENLDKQLQTNPSNFTEFSSSKSSLESGDSAEEGSTRLSSSPSVYDGIMYSGDEAGAERMGVPRVSLDSVNVRWSEDGEDERSEVSRRSVAQSVCCCFQVLTMSSGRKQAHLFM</sequence>
<organism evidence="2 3">
    <name type="scientific">Knipowitschia caucasica</name>
    <name type="common">Caucasian dwarf goby</name>
    <name type="synonym">Pomatoschistus caucasicus</name>
    <dbReference type="NCBI Taxonomy" id="637954"/>
    <lineage>
        <taxon>Eukaryota</taxon>
        <taxon>Metazoa</taxon>
        <taxon>Chordata</taxon>
        <taxon>Craniata</taxon>
        <taxon>Vertebrata</taxon>
        <taxon>Euteleostomi</taxon>
        <taxon>Actinopterygii</taxon>
        <taxon>Neopterygii</taxon>
        <taxon>Teleostei</taxon>
        <taxon>Neoteleostei</taxon>
        <taxon>Acanthomorphata</taxon>
        <taxon>Gobiaria</taxon>
        <taxon>Gobiiformes</taxon>
        <taxon>Gobioidei</taxon>
        <taxon>Gobiidae</taxon>
        <taxon>Gobiinae</taxon>
        <taxon>Knipowitschia</taxon>
    </lineage>
</organism>
<feature type="region of interest" description="Disordered" evidence="1">
    <location>
        <begin position="71"/>
        <end position="114"/>
    </location>
</feature>
<feature type="compositionally biased region" description="Low complexity" evidence="1">
    <location>
        <begin position="83"/>
        <end position="92"/>
    </location>
</feature>
<evidence type="ECO:0000313" key="3">
    <source>
        <dbReference type="Proteomes" id="UP001497482"/>
    </source>
</evidence>
<feature type="region of interest" description="Disordered" evidence="1">
    <location>
        <begin position="1"/>
        <end position="25"/>
    </location>
</feature>
<name>A0AAV2KJI3_KNICA</name>
<evidence type="ECO:0000256" key="1">
    <source>
        <dbReference type="SAM" id="MobiDB-lite"/>
    </source>
</evidence>
<evidence type="ECO:0000313" key="2">
    <source>
        <dbReference type="EMBL" id="CAL1589754.1"/>
    </source>
</evidence>
<protein>
    <submittedName>
        <fullName evidence="2">Uncharacterized protein</fullName>
    </submittedName>
</protein>
<keyword evidence="3" id="KW-1185">Reference proteome</keyword>
<dbReference type="Proteomes" id="UP001497482">
    <property type="component" value="Chromosome 19"/>
</dbReference>
<reference evidence="2 3" key="1">
    <citation type="submission" date="2024-04" db="EMBL/GenBank/DDBJ databases">
        <authorList>
            <person name="Waldvogel A.-M."/>
            <person name="Schoenle A."/>
        </authorList>
    </citation>
    <scope>NUCLEOTIDE SEQUENCE [LARGE SCALE GENOMIC DNA]</scope>
</reference>
<dbReference type="AlphaFoldDB" id="A0AAV2KJI3"/>
<accession>A0AAV2KJI3</accession>
<gene>
    <name evidence="2" type="ORF">KC01_LOCUS19371</name>
</gene>
<dbReference type="EMBL" id="OZ035841">
    <property type="protein sequence ID" value="CAL1589754.1"/>
    <property type="molecule type" value="Genomic_DNA"/>
</dbReference>
<feature type="compositionally biased region" description="Polar residues" evidence="1">
    <location>
        <begin position="71"/>
        <end position="82"/>
    </location>
</feature>
<proteinExistence type="predicted"/>